<feature type="region of interest" description="Disordered" evidence="1">
    <location>
        <begin position="36"/>
        <end position="116"/>
    </location>
</feature>
<keyword evidence="4" id="KW-1185">Reference proteome</keyword>
<evidence type="ECO:0000256" key="1">
    <source>
        <dbReference type="SAM" id="MobiDB-lite"/>
    </source>
</evidence>
<dbReference type="Proteomes" id="UP001365542">
    <property type="component" value="Unassembled WGS sequence"/>
</dbReference>
<gene>
    <name evidence="3" type="ORF">TWF694_008284</name>
</gene>
<evidence type="ECO:0000313" key="3">
    <source>
        <dbReference type="EMBL" id="KAK6540900.1"/>
    </source>
</evidence>
<accession>A0AAV9XGL4</accession>
<name>A0AAV9XGL4_9PEZI</name>
<evidence type="ECO:0000256" key="2">
    <source>
        <dbReference type="SAM" id="SignalP"/>
    </source>
</evidence>
<comment type="caution">
    <text evidence="3">The sequence shown here is derived from an EMBL/GenBank/DDBJ whole genome shotgun (WGS) entry which is preliminary data.</text>
</comment>
<dbReference type="EMBL" id="JAVHJO010000004">
    <property type="protein sequence ID" value="KAK6540900.1"/>
    <property type="molecule type" value="Genomic_DNA"/>
</dbReference>
<feature type="signal peptide" evidence="2">
    <location>
        <begin position="1"/>
        <end position="24"/>
    </location>
</feature>
<dbReference type="AlphaFoldDB" id="A0AAV9XGL4"/>
<feature type="compositionally biased region" description="Polar residues" evidence="1">
    <location>
        <begin position="63"/>
        <end position="72"/>
    </location>
</feature>
<feature type="chain" id="PRO_5043451949" evidence="2">
    <location>
        <begin position="25"/>
        <end position="355"/>
    </location>
</feature>
<proteinExistence type="predicted"/>
<feature type="compositionally biased region" description="Basic and acidic residues" evidence="1">
    <location>
        <begin position="43"/>
        <end position="56"/>
    </location>
</feature>
<sequence>MKRQSYLGFFSMLSFLSFLSISYALPHVADIDKRAVKTNPNKSQKDNPKLKSEPKITKRSLRVNPNKSQTDNPKLKPEPHVSKRLVVNPNKSQKDNIPKPKRPQPREVTGPPPPLPSGFKTLVVKYGGPDCSLGLWAGTDENRFESGLAKWQGNPLKTYNETFDHTCINIKDLNPSFATDTPSSFILTGFCECEFKDALDCGPGNGFLAYNRADGNVDYHGSHPSSFRCYHQVHADQFDHCDVTLYEKDTSTKSYAFQLDLEDFDQDTGSTKCQPFDPLNIVEWGITGCSCVLFTSSDCTGLDKFPVSDLETKGRAAISGGNAGKELYYLNGNITVQSYQCYLPIGVPYDYTKDI</sequence>
<keyword evidence="2" id="KW-0732">Signal</keyword>
<reference evidence="3 4" key="1">
    <citation type="submission" date="2019-10" db="EMBL/GenBank/DDBJ databases">
        <authorList>
            <person name="Palmer J.M."/>
        </authorList>
    </citation>
    <scope>NUCLEOTIDE SEQUENCE [LARGE SCALE GENOMIC DNA]</scope>
    <source>
        <strain evidence="3 4">TWF694</strain>
    </source>
</reference>
<evidence type="ECO:0000313" key="4">
    <source>
        <dbReference type="Proteomes" id="UP001365542"/>
    </source>
</evidence>
<organism evidence="3 4">
    <name type="scientific">Orbilia ellipsospora</name>
    <dbReference type="NCBI Taxonomy" id="2528407"/>
    <lineage>
        <taxon>Eukaryota</taxon>
        <taxon>Fungi</taxon>
        <taxon>Dikarya</taxon>
        <taxon>Ascomycota</taxon>
        <taxon>Pezizomycotina</taxon>
        <taxon>Orbiliomycetes</taxon>
        <taxon>Orbiliales</taxon>
        <taxon>Orbiliaceae</taxon>
        <taxon>Orbilia</taxon>
    </lineage>
</organism>
<protein>
    <submittedName>
        <fullName evidence="3">Uncharacterized protein</fullName>
    </submittedName>
</protein>